<dbReference type="SMART" id="SM00138">
    <property type="entry name" value="MeTrc"/>
    <property type="match status" value="1"/>
</dbReference>
<evidence type="ECO:0000259" key="5">
    <source>
        <dbReference type="PROSITE" id="PS50123"/>
    </source>
</evidence>
<accession>A0A9X1JYG1</accession>
<protein>
    <recommendedName>
        <fullName evidence="4">Chemotaxis protein methyltransferase</fullName>
        <ecNumber evidence="4">2.1.1.80</ecNumber>
    </recommendedName>
</protein>
<comment type="catalytic activity">
    <reaction evidence="4">
        <text>L-glutamyl-[protein] + S-adenosyl-L-methionine = [protein]-L-glutamate 5-O-methyl ester + S-adenosyl-L-homocysteine</text>
        <dbReference type="Rhea" id="RHEA:24452"/>
        <dbReference type="Rhea" id="RHEA-COMP:10208"/>
        <dbReference type="Rhea" id="RHEA-COMP:10311"/>
        <dbReference type="ChEBI" id="CHEBI:29973"/>
        <dbReference type="ChEBI" id="CHEBI:57856"/>
        <dbReference type="ChEBI" id="CHEBI:59789"/>
        <dbReference type="ChEBI" id="CHEBI:82795"/>
        <dbReference type="EC" id="2.1.1.80"/>
    </reaction>
</comment>
<dbReference type="InterPro" id="IPR022641">
    <property type="entry name" value="CheR_N"/>
</dbReference>
<keyword evidence="3 4" id="KW-0949">S-adenosyl-L-methionine</keyword>
<dbReference type="Pfam" id="PF03705">
    <property type="entry name" value="CheR_N"/>
    <property type="match status" value="1"/>
</dbReference>
<proteinExistence type="predicted"/>
<dbReference type="AlphaFoldDB" id="A0A9X1JYG1"/>
<evidence type="ECO:0000313" key="7">
    <source>
        <dbReference type="Proteomes" id="UP001138661"/>
    </source>
</evidence>
<evidence type="ECO:0000256" key="4">
    <source>
        <dbReference type="PIRNR" id="PIRNR000410"/>
    </source>
</evidence>
<name>A0A9X1JYG1_9RHOB</name>
<gene>
    <name evidence="6" type="ORF">KX928_10565</name>
</gene>
<comment type="caution">
    <text evidence="6">The sequence shown here is derived from an EMBL/GenBank/DDBJ whole genome shotgun (WGS) entry which is preliminary data.</text>
</comment>
<evidence type="ECO:0000256" key="2">
    <source>
        <dbReference type="ARBA" id="ARBA00022679"/>
    </source>
</evidence>
<feature type="domain" description="CheR-type methyltransferase" evidence="5">
    <location>
        <begin position="3"/>
        <end position="282"/>
    </location>
</feature>
<evidence type="ECO:0000313" key="6">
    <source>
        <dbReference type="EMBL" id="MBW4708226.1"/>
    </source>
</evidence>
<dbReference type="PANTHER" id="PTHR24422:SF19">
    <property type="entry name" value="CHEMOTAXIS PROTEIN METHYLTRANSFERASE"/>
    <property type="match status" value="1"/>
</dbReference>
<dbReference type="EC" id="2.1.1.80" evidence="4"/>
<dbReference type="PIRSF" id="PIRSF000410">
    <property type="entry name" value="CheR"/>
    <property type="match status" value="1"/>
</dbReference>
<dbReference type="GO" id="GO:0008757">
    <property type="term" value="F:S-adenosylmethionine-dependent methyltransferase activity"/>
    <property type="evidence" value="ECO:0007669"/>
    <property type="project" value="InterPro"/>
</dbReference>
<dbReference type="InterPro" id="IPR050903">
    <property type="entry name" value="Bact_Chemotaxis_MeTrfase"/>
</dbReference>
<keyword evidence="1 4" id="KW-0489">Methyltransferase</keyword>
<dbReference type="Pfam" id="PF01739">
    <property type="entry name" value="CheR"/>
    <property type="match status" value="1"/>
</dbReference>
<comment type="function">
    <text evidence="4">Methylation of the membrane-bound methyl-accepting chemotaxis proteins (MCP) to form gamma-glutamyl methyl ester residues in MCP.</text>
</comment>
<keyword evidence="7" id="KW-1185">Reference proteome</keyword>
<dbReference type="GO" id="GO:0032259">
    <property type="term" value="P:methylation"/>
    <property type="evidence" value="ECO:0007669"/>
    <property type="project" value="UniProtKB-KW"/>
</dbReference>
<evidence type="ECO:0000256" key="1">
    <source>
        <dbReference type="ARBA" id="ARBA00022603"/>
    </source>
</evidence>
<sequence>MSKAALEMTIDTDSFNAIAELAYRESGLQLAAEKTSMIQSRLRHRLRALGLQDFANYSAFVCSDDGRDERRHMISALTTNVSHFFREKHHFDVLKKQFETVLLPKLKAGGRVRIWSAGCSNGQEALSIAMVLLEVAPDVAKLDLRILATDIDPEVVNFAKQSSYHERLVGGIPPELLHKYFQCVKQNDEKIYQAGGQLLKIISFRELNLLAKWPMQQKMDVIFCRNVVIYFDLDTQNRLWPRFRDVLSPNGILFLGHSERISDPATFGFISDGPTTYLPSTASDGSSPLRKEN</sequence>
<dbReference type="InterPro" id="IPR026024">
    <property type="entry name" value="Chemotaxis_MeTrfase_CheR"/>
</dbReference>
<organism evidence="6 7">
    <name type="scientific">Roseobacter insulae</name>
    <dbReference type="NCBI Taxonomy" id="2859783"/>
    <lineage>
        <taxon>Bacteria</taxon>
        <taxon>Pseudomonadati</taxon>
        <taxon>Pseudomonadota</taxon>
        <taxon>Alphaproteobacteria</taxon>
        <taxon>Rhodobacterales</taxon>
        <taxon>Roseobacteraceae</taxon>
        <taxon>Roseobacter</taxon>
    </lineage>
</organism>
<keyword evidence="2 4" id="KW-0808">Transferase</keyword>
<dbReference type="InterPro" id="IPR000780">
    <property type="entry name" value="CheR_MeTrfase"/>
</dbReference>
<dbReference type="InterPro" id="IPR022642">
    <property type="entry name" value="CheR_C"/>
</dbReference>
<dbReference type="EMBL" id="JAHXDN010000002">
    <property type="protein sequence ID" value="MBW4708226.1"/>
    <property type="molecule type" value="Genomic_DNA"/>
</dbReference>
<evidence type="ECO:0000256" key="3">
    <source>
        <dbReference type="ARBA" id="ARBA00022691"/>
    </source>
</evidence>
<reference evidence="6" key="1">
    <citation type="submission" date="2021-07" db="EMBL/GenBank/DDBJ databases">
        <title>Roseobacter insulae sp. nov., isolated from a tidal flat.</title>
        <authorList>
            <person name="Park S."/>
            <person name="Yoon J.-H."/>
        </authorList>
    </citation>
    <scope>NUCLEOTIDE SEQUENCE</scope>
    <source>
        <strain evidence="6">YSTF-M11</strain>
    </source>
</reference>
<dbReference type="Proteomes" id="UP001138661">
    <property type="component" value="Unassembled WGS sequence"/>
</dbReference>
<dbReference type="PANTHER" id="PTHR24422">
    <property type="entry name" value="CHEMOTAXIS PROTEIN METHYLTRANSFERASE"/>
    <property type="match status" value="1"/>
</dbReference>
<dbReference type="RefSeq" id="WP_219501757.1">
    <property type="nucleotide sequence ID" value="NZ_JAHXDN010000002.1"/>
</dbReference>
<dbReference type="PROSITE" id="PS50123">
    <property type="entry name" value="CHER"/>
    <property type="match status" value="1"/>
</dbReference>